<evidence type="ECO:0000259" key="1">
    <source>
        <dbReference type="Pfam" id="PF25758"/>
    </source>
</evidence>
<proteinExistence type="predicted"/>
<name>S8DLK0_9LAMI</name>
<sequence length="164" mass="18160">VDNVISAQKKIFGLALSIILKLRLSQVLEKLDHILSVCSTIILGGNEDLAEEDESSSSNSMQSATKVQVHGKELRRRQMKLMDPINRISLEDSVRENLETCAGLHGESFNAAMSRMHPAALAQLKQALNLAVVSSSSSSCRCFGVPEFPIPFLLYHKWEFSRFG</sequence>
<protein>
    <recommendedName>
        <fullName evidence="1">Importin-7/11-like TPR repeats domain-containing protein</fullName>
    </recommendedName>
</protein>
<evidence type="ECO:0000313" key="2">
    <source>
        <dbReference type="EMBL" id="EPS60377.1"/>
    </source>
</evidence>
<gene>
    <name evidence="2" type="ORF">M569_14426</name>
</gene>
<evidence type="ECO:0000313" key="3">
    <source>
        <dbReference type="Proteomes" id="UP000015453"/>
    </source>
</evidence>
<dbReference type="OrthoDB" id="1272036at2759"/>
<reference evidence="2 3" key="1">
    <citation type="journal article" date="2013" name="BMC Genomics">
        <title>The miniature genome of a carnivorous plant Genlisea aurea contains a low number of genes and short non-coding sequences.</title>
        <authorList>
            <person name="Leushkin E.V."/>
            <person name="Sutormin R.A."/>
            <person name="Nabieva E.R."/>
            <person name="Penin A.A."/>
            <person name="Kondrashov A.S."/>
            <person name="Logacheva M.D."/>
        </authorList>
    </citation>
    <scope>NUCLEOTIDE SEQUENCE [LARGE SCALE GENOMIC DNA]</scope>
</reference>
<keyword evidence="3" id="KW-1185">Reference proteome</keyword>
<organism evidence="2 3">
    <name type="scientific">Genlisea aurea</name>
    <dbReference type="NCBI Taxonomy" id="192259"/>
    <lineage>
        <taxon>Eukaryota</taxon>
        <taxon>Viridiplantae</taxon>
        <taxon>Streptophyta</taxon>
        <taxon>Embryophyta</taxon>
        <taxon>Tracheophyta</taxon>
        <taxon>Spermatophyta</taxon>
        <taxon>Magnoliopsida</taxon>
        <taxon>eudicotyledons</taxon>
        <taxon>Gunneridae</taxon>
        <taxon>Pentapetalae</taxon>
        <taxon>asterids</taxon>
        <taxon>lamiids</taxon>
        <taxon>Lamiales</taxon>
        <taxon>Lentibulariaceae</taxon>
        <taxon>Genlisea</taxon>
    </lineage>
</organism>
<feature type="non-terminal residue" evidence="2">
    <location>
        <position position="1"/>
    </location>
</feature>
<accession>S8DLK0</accession>
<dbReference type="Proteomes" id="UP000015453">
    <property type="component" value="Unassembled WGS sequence"/>
</dbReference>
<feature type="domain" description="Importin-7/11-like TPR repeats" evidence="1">
    <location>
        <begin position="7"/>
        <end position="128"/>
    </location>
</feature>
<comment type="caution">
    <text evidence="2">The sequence shown here is derived from an EMBL/GenBank/DDBJ whole genome shotgun (WGS) entry which is preliminary data.</text>
</comment>
<dbReference type="InterPro" id="IPR058669">
    <property type="entry name" value="TPR_IPO7/11-like"/>
</dbReference>
<dbReference type="EMBL" id="AUSU01007618">
    <property type="protein sequence ID" value="EPS60377.1"/>
    <property type="molecule type" value="Genomic_DNA"/>
</dbReference>
<dbReference type="AlphaFoldDB" id="S8DLK0"/>
<dbReference type="Pfam" id="PF25758">
    <property type="entry name" value="TPR_IPO11"/>
    <property type="match status" value="1"/>
</dbReference>